<feature type="region of interest" description="Disordered" evidence="1">
    <location>
        <begin position="1"/>
        <end position="88"/>
    </location>
</feature>
<keyword evidence="2" id="KW-1133">Transmembrane helix</keyword>
<keyword evidence="2" id="KW-0472">Membrane</keyword>
<feature type="compositionally biased region" description="Basic and acidic residues" evidence="1">
    <location>
        <begin position="9"/>
        <end position="20"/>
    </location>
</feature>
<gene>
    <name evidence="3" type="ORF">CTOB1V02_LOCUS6263</name>
</gene>
<proteinExistence type="predicted"/>
<evidence type="ECO:0000256" key="1">
    <source>
        <dbReference type="SAM" id="MobiDB-lite"/>
    </source>
</evidence>
<dbReference type="EMBL" id="OB661513">
    <property type="protein sequence ID" value="CAD7228379.1"/>
    <property type="molecule type" value="Genomic_DNA"/>
</dbReference>
<reference evidence="3" key="1">
    <citation type="submission" date="2020-11" db="EMBL/GenBank/DDBJ databases">
        <authorList>
            <person name="Tran Van P."/>
        </authorList>
    </citation>
    <scope>NUCLEOTIDE SEQUENCE</scope>
</reference>
<evidence type="ECO:0000256" key="2">
    <source>
        <dbReference type="SAM" id="Phobius"/>
    </source>
</evidence>
<organism evidence="3">
    <name type="scientific">Cyprideis torosa</name>
    <dbReference type="NCBI Taxonomy" id="163714"/>
    <lineage>
        <taxon>Eukaryota</taxon>
        <taxon>Metazoa</taxon>
        <taxon>Ecdysozoa</taxon>
        <taxon>Arthropoda</taxon>
        <taxon>Crustacea</taxon>
        <taxon>Oligostraca</taxon>
        <taxon>Ostracoda</taxon>
        <taxon>Podocopa</taxon>
        <taxon>Podocopida</taxon>
        <taxon>Cytherocopina</taxon>
        <taxon>Cytheroidea</taxon>
        <taxon>Cytherideidae</taxon>
        <taxon>Cyprideis</taxon>
    </lineage>
</organism>
<name>A0A7R8WFI0_9CRUS</name>
<sequence length="422" mass="47014">MTENGTRTTGHDEAIGDNRTRGSRKSKRAPAPPAPSTADDSTSPPTTPSSSTTTSNNWSTTDERSDMEKERHQGGHGDHGTEEEDLGDIGYDTMHSDKGRGILWDGESHENESRTEELGVEESLALLELKASCKELQCMEGIQDVQIYKTMDLKSLSLLHHVTPERAEREAEEEMKSIESGLATADDIEEEKTTQKSAEETLLLDCYRYQIHGNGSVEPLFHVTPPRHLTDKKAVSTCAPIEVAKKTPSLQVVRRKSRDCDAKSFAESDEIVCSIEERFPLVKLGGVIIRVSAIFGTVVARIVVGEHRFVLVHTRSKGRECFQLWRRSQKPKIDEFVAEFRKNYRTSFQILDSNGQAVGNLSSPTCDVSMPQTKFQDPSLRLIVEGHLVLPLTLCLVSKMALVASALLMVKRKTMNPNYFEI</sequence>
<dbReference type="AlphaFoldDB" id="A0A7R8WFI0"/>
<feature type="transmembrane region" description="Helical" evidence="2">
    <location>
        <begin position="388"/>
        <end position="410"/>
    </location>
</feature>
<feature type="compositionally biased region" description="Low complexity" evidence="1">
    <location>
        <begin position="36"/>
        <end position="55"/>
    </location>
</feature>
<keyword evidence="2" id="KW-0812">Transmembrane</keyword>
<feature type="compositionally biased region" description="Basic and acidic residues" evidence="1">
    <location>
        <begin position="61"/>
        <end position="80"/>
    </location>
</feature>
<evidence type="ECO:0000313" key="3">
    <source>
        <dbReference type="EMBL" id="CAD7228379.1"/>
    </source>
</evidence>
<accession>A0A7R8WFI0</accession>
<protein>
    <submittedName>
        <fullName evidence="3">Uncharacterized protein</fullName>
    </submittedName>
</protein>